<dbReference type="RefSeq" id="WP_065675148.1">
    <property type="nucleotide sequence ID" value="NZ_AP025463.1"/>
</dbReference>
<protein>
    <recommendedName>
        <fullName evidence="4">Porin</fullName>
    </recommendedName>
</protein>
<dbReference type="EMBL" id="FLQZ01000001">
    <property type="protein sequence ID" value="SBT11312.1"/>
    <property type="molecule type" value="Genomic_DNA"/>
</dbReference>
<keyword evidence="3" id="KW-1185">Reference proteome</keyword>
<proteinExistence type="predicted"/>
<name>A0A1C3J821_9VIBR</name>
<evidence type="ECO:0000313" key="3">
    <source>
        <dbReference type="Proteomes" id="UP000092819"/>
    </source>
</evidence>
<evidence type="ECO:0000313" key="2">
    <source>
        <dbReference type="EMBL" id="SBT11312.1"/>
    </source>
</evidence>
<keyword evidence="1" id="KW-0732">Signal</keyword>
<evidence type="ECO:0000256" key="1">
    <source>
        <dbReference type="SAM" id="SignalP"/>
    </source>
</evidence>
<accession>A0A1C3J821</accession>
<feature type="chain" id="PRO_5008676353" description="Porin" evidence="1">
    <location>
        <begin position="24"/>
        <end position="335"/>
    </location>
</feature>
<dbReference type="Proteomes" id="UP000092819">
    <property type="component" value="Unassembled WGS sequence"/>
</dbReference>
<reference evidence="3" key="1">
    <citation type="submission" date="2016-06" db="EMBL/GenBank/DDBJ databases">
        <authorList>
            <person name="Rodrigo-Torres L."/>
            <person name="Arahal D.R."/>
        </authorList>
    </citation>
    <scope>NUCLEOTIDE SEQUENCE [LARGE SCALE GENOMIC DNA]</scope>
    <source>
        <strain evidence="3">CECT 7224</strain>
    </source>
</reference>
<evidence type="ECO:0008006" key="4">
    <source>
        <dbReference type="Google" id="ProtNLM"/>
    </source>
</evidence>
<sequence>MDKKQIAFGISALVLSGAVFANADNGIPDDILIMEGDEDTIIAPPPKNSSSASKGPMRTHFFSGIEHTETVFTESGKLSNTSFVLADGSTRFNENFRLRYVLSESHSKTKGSTDDKGFSINYRIAPRYEKWVNPNFSFFIEPSFYRRSTSDGADNTEWQIKPGAQYALGKHIFFVTGEYKNLNRKRYARDNNGWSPEIKEDLDWERVNGEINYTYRQSRQLNWGINLNAGTTLDNADTAPAIFTRSNSYNVRPFVRIRHLAGVTTEFNVRYGHSESGKNWEGSNNLDYNINSNKQLTRNVRLVANFGYVTSERHTGVGWGDSEGFKTKLGLNFSF</sequence>
<gene>
    <name evidence="2" type="ORF">VCE7224_00028</name>
</gene>
<feature type="signal peptide" evidence="1">
    <location>
        <begin position="1"/>
        <end position="23"/>
    </location>
</feature>
<dbReference type="AlphaFoldDB" id="A0A1C3J821"/>
<organism evidence="2 3">
    <name type="scientific">Vibrio celticus</name>
    <dbReference type="NCBI Taxonomy" id="446372"/>
    <lineage>
        <taxon>Bacteria</taxon>
        <taxon>Pseudomonadati</taxon>
        <taxon>Pseudomonadota</taxon>
        <taxon>Gammaproteobacteria</taxon>
        <taxon>Vibrionales</taxon>
        <taxon>Vibrionaceae</taxon>
        <taxon>Vibrio</taxon>
    </lineage>
</organism>